<dbReference type="Proteomes" id="UP000282086">
    <property type="component" value="Chromosome"/>
</dbReference>
<dbReference type="AlphaFoldDB" id="A0A447N6D0"/>
<name>A0A447N6D0_SALET</name>
<organism evidence="1 2">
    <name type="scientific">Salmonella enterica I</name>
    <dbReference type="NCBI Taxonomy" id="59201"/>
    <lineage>
        <taxon>Bacteria</taxon>
        <taxon>Pseudomonadati</taxon>
        <taxon>Pseudomonadota</taxon>
        <taxon>Gammaproteobacteria</taxon>
        <taxon>Enterobacterales</taxon>
        <taxon>Enterobacteriaceae</taxon>
        <taxon>Salmonella</taxon>
    </lineage>
</organism>
<sequence length="75" mass="8590">MELTVAAFLRTLMTEHRADIPQTLFLIVQETMFDAGAYTARRTFRAQCQAIAVAILKGVHLFFNYVSNFTDRAFE</sequence>
<evidence type="ECO:0000313" key="1">
    <source>
        <dbReference type="EMBL" id="VDZ98863.1"/>
    </source>
</evidence>
<dbReference type="EMBL" id="LR134140">
    <property type="protein sequence ID" value="VDZ98863.1"/>
    <property type="molecule type" value="Genomic_DNA"/>
</dbReference>
<evidence type="ECO:0000313" key="2">
    <source>
        <dbReference type="Proteomes" id="UP000282086"/>
    </source>
</evidence>
<protein>
    <submittedName>
        <fullName evidence="1">Uncharacterized protein</fullName>
    </submittedName>
</protein>
<gene>
    <name evidence="1" type="ORF">NCTC129_05158</name>
</gene>
<reference evidence="1 2" key="1">
    <citation type="submission" date="2018-12" db="EMBL/GenBank/DDBJ databases">
        <authorList>
            <consortium name="Pathogen Informatics"/>
        </authorList>
    </citation>
    <scope>NUCLEOTIDE SEQUENCE [LARGE SCALE GENOMIC DNA]</scope>
    <source>
        <strain evidence="1 2">NCTC129</strain>
    </source>
</reference>
<accession>A0A447N6D0</accession>
<proteinExistence type="predicted"/>